<feature type="compositionally biased region" description="Low complexity" evidence="1">
    <location>
        <begin position="1076"/>
        <end position="1089"/>
    </location>
</feature>
<feature type="compositionally biased region" description="Polar residues" evidence="1">
    <location>
        <begin position="1141"/>
        <end position="1151"/>
    </location>
</feature>
<feature type="compositionally biased region" description="Polar residues" evidence="1">
    <location>
        <begin position="148"/>
        <end position="163"/>
    </location>
</feature>
<feature type="region of interest" description="Disordered" evidence="1">
    <location>
        <begin position="838"/>
        <end position="868"/>
    </location>
</feature>
<evidence type="ECO:0000313" key="2">
    <source>
        <dbReference type="EMBL" id="OAT02998.1"/>
    </source>
</evidence>
<dbReference type="RefSeq" id="XP_045273346.1">
    <property type="nucleotide sequence ID" value="XM_045424684.1"/>
</dbReference>
<feature type="compositionally biased region" description="Polar residues" evidence="1">
    <location>
        <begin position="109"/>
        <end position="124"/>
    </location>
</feature>
<protein>
    <recommendedName>
        <fullName evidence="4">AGC-kinase C-terminal domain-containing protein</fullName>
    </recommendedName>
</protein>
<feature type="compositionally biased region" description="Low complexity" evidence="1">
    <location>
        <begin position="24"/>
        <end position="59"/>
    </location>
</feature>
<feature type="compositionally biased region" description="Basic and acidic residues" evidence="1">
    <location>
        <begin position="96"/>
        <end position="108"/>
    </location>
</feature>
<feature type="region of interest" description="Disordered" evidence="1">
    <location>
        <begin position="598"/>
        <end position="622"/>
    </location>
</feature>
<feature type="compositionally biased region" description="Polar residues" evidence="1">
    <location>
        <begin position="419"/>
        <end position="428"/>
    </location>
</feature>
<keyword evidence="3" id="KW-1185">Reference proteome</keyword>
<feature type="compositionally biased region" description="Polar residues" evidence="1">
    <location>
        <begin position="80"/>
        <end position="90"/>
    </location>
</feature>
<name>A0ABX2W0T7_AJEDR</name>
<feature type="region of interest" description="Disordered" evidence="1">
    <location>
        <begin position="1"/>
        <end position="293"/>
    </location>
</feature>
<feature type="compositionally biased region" description="Low complexity" evidence="1">
    <location>
        <begin position="1101"/>
        <end position="1112"/>
    </location>
</feature>
<dbReference type="RefSeq" id="XP_045282725.1">
    <property type="nucleotide sequence ID" value="XM_045424685.1"/>
</dbReference>
<feature type="region of interest" description="Disordered" evidence="1">
    <location>
        <begin position="371"/>
        <end position="428"/>
    </location>
</feature>
<feature type="compositionally biased region" description="Low complexity" evidence="1">
    <location>
        <begin position="1219"/>
        <end position="1230"/>
    </location>
</feature>
<feature type="region of interest" description="Disordered" evidence="1">
    <location>
        <begin position="659"/>
        <end position="683"/>
    </location>
</feature>
<feature type="compositionally biased region" description="Basic and acidic residues" evidence="1">
    <location>
        <begin position="270"/>
        <end position="281"/>
    </location>
</feature>
<feature type="compositionally biased region" description="Basic and acidic residues" evidence="1">
    <location>
        <begin position="1249"/>
        <end position="1272"/>
    </location>
</feature>
<feature type="compositionally biased region" description="Polar residues" evidence="1">
    <location>
        <begin position="841"/>
        <end position="850"/>
    </location>
</feature>
<feature type="compositionally biased region" description="Polar residues" evidence="1">
    <location>
        <begin position="235"/>
        <end position="246"/>
    </location>
</feature>
<evidence type="ECO:0008006" key="4">
    <source>
        <dbReference type="Google" id="ProtNLM"/>
    </source>
</evidence>
<dbReference type="EMBL" id="EQ999984">
    <property type="protein sequence ID" value="EEQ85637.1"/>
    <property type="molecule type" value="Genomic_DNA"/>
</dbReference>
<feature type="compositionally biased region" description="Basic and acidic residues" evidence="1">
    <location>
        <begin position="507"/>
        <end position="531"/>
    </location>
</feature>
<evidence type="ECO:0000256" key="1">
    <source>
        <dbReference type="SAM" id="MobiDB-lite"/>
    </source>
</evidence>
<feature type="compositionally biased region" description="Polar residues" evidence="1">
    <location>
        <begin position="400"/>
        <end position="410"/>
    </location>
</feature>
<sequence>MPPSTVFSYLRREHRRPSPPTTSPSPAAHPSAALSASSSHLAPQLPLPESSSYSPRLSSTNGESGSWFEPQQQQQQKQQPSDYNSNNLKHNSYGGKAEHGPDIKRKQDSSSGYSSGRENINLLSASPRINIPPPVARPHSAGNDCSKKTSLVPPNSQSQQQATMLRPDQHDSAVVHNSKPISPWRLTFGKNTLSDNSKGNSAGGGSGSAGGYSPGSHNITSARMKPSPPGYSCVEPSSGTGTTTTFIPGRELAKHESSSSSSNLTNNNYSRRDAGSHDVNHEPAPSRTGKTRLNLLNPMALLARRRSGQTLTPRLDDIGTRRLGLPALPDDYDPRIRGNLFHDFSAPRPRPNVPMMKQQAVNSQAVNVQDAQGNSNTNNYNYNNATPSPAASSTENSENQKQGSRVNSGDGNHLEALSSGRTLSSTRPHSAVELYDTPLPLRQASSKKQQGQRASTSSDIRSPSTRSKASIVHDDSFQPSGLPRHLTSNASRFSFDMASGDSTSQERIMEEKHKQKEAAKRAKAQLDRSNDSDDEDFDYDAMMDDDGLEERIPGVNADDDFGNDGFDGFTGTGHAFRPHGNQLFVPVLPPVMSNPMSPLDLDSSAPRSPEKDIPTPLVISPNSAVAGPSLGAGGMPSSNSPLPSNNMAFFQNGAGVATMSAESSLRQQQQQQQPPQPLLNQGVEEKSTFYVESDEDDLYFDDGMIDDVLGEIEGEKFDESVFDDETSHLYERKPKFITQLPTVPGGIGDAADNNQHAEGHGINNGANEDRMVPLVAQNSLLQRNISNENGGICGIPGGIKRRTIQPTTIRGLTEGNLEKYHSALAKAANEAALNGRFERSGSVSETSSGAGSAPLSPDSHPGLTADDSRVSQNVDSMAFEEVFDDFDYNDDDLDDDPIIAAANAEALENDDEGFYGQEFGFYPQSLGNNCDDQMVLGGYFGTRGVEGITRSHSGRANFQEPSLTPITERSEWSTRNSIISLTAHAAASANASLTNPPPPLAHLGDLGSIDDQMNALMKLRRGAWGGSNGSLQSSAASHTGSSPVATSMAAAASSRGSFASLHDVLAEQGRCGSSGNNLTNVNNNNTNHNSMSAGSPVGMESSSYSGDSSNVSQQHCPHSHPHRNLHQQQNHQPLDNDFSPLITSTNYNYIPTPSDKDKPLPPPPKPSELHHHHHHHHHHGHSHSHPHPPLEIDIDNGPVTNVNANANATTPPYSKDENNSSTTSNSISKSKSQHSRANSTTESISYVKEANEAGGDRWVLERRRTGESGEREVVEREVMAGGLI</sequence>
<accession>A0ABX2W0T7</accession>
<proteinExistence type="predicted"/>
<feature type="compositionally biased region" description="Gly residues" evidence="1">
    <location>
        <begin position="201"/>
        <end position="213"/>
    </location>
</feature>
<organism evidence="2 3">
    <name type="scientific">Ajellomyces dermatitidis (strain ER-3 / ATCC MYA-2586)</name>
    <name type="common">Blastomyces dermatitidis</name>
    <dbReference type="NCBI Taxonomy" id="559297"/>
    <lineage>
        <taxon>Eukaryota</taxon>
        <taxon>Fungi</taxon>
        <taxon>Dikarya</taxon>
        <taxon>Ascomycota</taxon>
        <taxon>Pezizomycotina</taxon>
        <taxon>Eurotiomycetes</taxon>
        <taxon>Eurotiomycetidae</taxon>
        <taxon>Onygenales</taxon>
        <taxon>Ajellomycetaceae</taxon>
        <taxon>Blastomyces</taxon>
    </lineage>
</organism>
<feature type="compositionally biased region" description="Polar residues" evidence="1">
    <location>
        <begin position="443"/>
        <end position="468"/>
    </location>
</feature>
<feature type="region of interest" description="Disordered" evidence="1">
    <location>
        <begin position="1070"/>
        <end position="1272"/>
    </location>
</feature>
<feature type="region of interest" description="Disordered" evidence="1">
    <location>
        <begin position="442"/>
        <end position="538"/>
    </location>
</feature>
<dbReference type="Proteomes" id="UP000002039">
    <property type="component" value="Unassembled WGS sequence"/>
</dbReference>
<feature type="compositionally biased region" description="Low complexity" evidence="1">
    <location>
        <begin position="371"/>
        <end position="399"/>
    </location>
</feature>
<reference evidence="2" key="1">
    <citation type="submission" date="2009-02" db="EMBL/GenBank/DDBJ databases">
        <title>The Genome Sequence of Blastomyces dermatitidis strain ER-3.</title>
        <authorList>
            <consortium name="The Broad Institute Genome Sequencing Platform"/>
            <consortium name="Broad Institute Microbial Sequencing Center."/>
            <person name="Champion M."/>
            <person name="Cuomo C."/>
            <person name="Ma L.-J."/>
            <person name="Henn M.R."/>
            <person name="Klein B."/>
            <person name="Goldman B."/>
            <person name="Young S."/>
            <person name="Kodira C.D."/>
            <person name="Zeng Q."/>
            <person name="Koehrsen M."/>
            <person name="Alvarado L."/>
            <person name="Berlin A.M."/>
            <person name="Heiman D.I."/>
            <person name="Hepburn T.A."/>
            <person name="Saif S."/>
            <person name="Shea T.D."/>
            <person name="Shenoy N."/>
            <person name="Sykes S."/>
            <person name="Galagan J."/>
            <person name="Nusbaum C."/>
            <person name="Birren B."/>
        </authorList>
    </citation>
    <scope>NUCLEOTIDE SEQUENCE</scope>
    <source>
        <strain evidence="2">ER-3</strain>
    </source>
</reference>
<feature type="compositionally biased region" description="Low complexity" evidence="1">
    <location>
        <begin position="258"/>
        <end position="269"/>
    </location>
</feature>
<evidence type="ECO:0000313" key="3">
    <source>
        <dbReference type="Proteomes" id="UP000002039"/>
    </source>
</evidence>
<feature type="compositionally biased region" description="Low complexity" evidence="1">
    <location>
        <begin position="1198"/>
        <end position="1212"/>
    </location>
</feature>
<feature type="compositionally biased region" description="Basic residues" evidence="1">
    <location>
        <begin position="1170"/>
        <end position="1186"/>
    </location>
</feature>
<reference evidence="3" key="2">
    <citation type="journal article" date="2015" name="PLoS Genet.">
        <title>The dynamic genome and transcriptome of the human fungal pathogen Blastomyces and close relative Emmonsia.</title>
        <authorList>
            <person name="Munoz J.F."/>
            <person name="Gauthier G.M."/>
            <person name="Desjardins C.A."/>
            <person name="Gallo J.E."/>
            <person name="Holder J."/>
            <person name="Sullivan T.D."/>
            <person name="Marty A.J."/>
            <person name="Carmen J.C."/>
            <person name="Chen Z."/>
            <person name="Ding L."/>
            <person name="Gujja S."/>
            <person name="Magrini V."/>
            <person name="Misas E."/>
            <person name="Mitreva M."/>
            <person name="Priest M."/>
            <person name="Saif S."/>
            <person name="Whiston E.A."/>
            <person name="Young S."/>
            <person name="Zeng Q."/>
            <person name="Goldman W.E."/>
            <person name="Mardis E.R."/>
            <person name="Taylor J.W."/>
            <person name="McEwen J.G."/>
            <person name="Clay O.K."/>
            <person name="Klein B.S."/>
            <person name="Cuomo C.A."/>
        </authorList>
    </citation>
    <scope>NUCLEOTIDE SEQUENCE [LARGE SCALE GENOMIC DNA]</scope>
    <source>
        <strain evidence="3">ER-3 / ATCC MYA-2586</strain>
    </source>
</reference>
<dbReference type="EMBL" id="EQ999984">
    <property type="protein sequence ID" value="OAT02998.1"/>
    <property type="molecule type" value="Genomic_DNA"/>
</dbReference>
<dbReference type="GeneID" id="69030398"/>
<gene>
    <name evidence="2" type="ORF">BDCG_08906</name>
</gene>
<feature type="compositionally biased region" description="Polar residues" evidence="1">
    <location>
        <begin position="1235"/>
        <end position="1244"/>
    </location>
</feature>